<sequence length="90" mass="10110">MSGGRIITKKSLYTENWSYGLNCGGKRGVESFRSKFRESSYESPLYLELELEVSISLNGSLVLTLLSWLDNNDVCCSFSVLVQYSGLCCY</sequence>
<dbReference type="AlphaFoldDB" id="A0A8C9S878"/>
<name>A0A8C9S878_SCLFO</name>
<organism evidence="1 2">
    <name type="scientific">Scleropages formosus</name>
    <name type="common">Asian bonytongue</name>
    <name type="synonym">Osteoglossum formosum</name>
    <dbReference type="NCBI Taxonomy" id="113540"/>
    <lineage>
        <taxon>Eukaryota</taxon>
        <taxon>Metazoa</taxon>
        <taxon>Chordata</taxon>
        <taxon>Craniata</taxon>
        <taxon>Vertebrata</taxon>
        <taxon>Euteleostomi</taxon>
        <taxon>Actinopterygii</taxon>
        <taxon>Neopterygii</taxon>
        <taxon>Teleostei</taxon>
        <taxon>Osteoglossocephala</taxon>
        <taxon>Osteoglossomorpha</taxon>
        <taxon>Osteoglossiformes</taxon>
        <taxon>Osteoglossidae</taxon>
        <taxon>Scleropages</taxon>
    </lineage>
</organism>
<keyword evidence="2" id="KW-1185">Reference proteome</keyword>
<dbReference type="Ensembl" id="ENSSFOT00015028329.2">
    <property type="protein sequence ID" value="ENSSFOP00015028017.2"/>
    <property type="gene ID" value="ENSSFOG00015017978.2"/>
</dbReference>
<evidence type="ECO:0000313" key="1">
    <source>
        <dbReference type="Ensembl" id="ENSSFOP00015028017.2"/>
    </source>
</evidence>
<reference evidence="1 2" key="1">
    <citation type="submission" date="2019-04" db="EMBL/GenBank/DDBJ databases">
        <authorList>
            <consortium name="Wellcome Sanger Institute Data Sharing"/>
        </authorList>
    </citation>
    <scope>NUCLEOTIDE SEQUENCE [LARGE SCALE GENOMIC DNA]</scope>
</reference>
<reference evidence="1" key="2">
    <citation type="submission" date="2025-08" db="UniProtKB">
        <authorList>
            <consortium name="Ensembl"/>
        </authorList>
    </citation>
    <scope>IDENTIFICATION</scope>
</reference>
<proteinExistence type="predicted"/>
<dbReference type="Proteomes" id="UP000694397">
    <property type="component" value="Chromosome 7"/>
</dbReference>
<accession>A0A8C9S878</accession>
<evidence type="ECO:0000313" key="2">
    <source>
        <dbReference type="Proteomes" id="UP000694397"/>
    </source>
</evidence>
<reference evidence="1" key="3">
    <citation type="submission" date="2025-09" db="UniProtKB">
        <authorList>
            <consortium name="Ensembl"/>
        </authorList>
    </citation>
    <scope>IDENTIFICATION</scope>
</reference>
<protein>
    <submittedName>
        <fullName evidence="1">Uncharacterized protein</fullName>
    </submittedName>
</protein>